<organism evidence="1 2">
    <name type="scientific">Candidatus Epulonipiscium fishelsonii</name>
    <dbReference type="NCBI Taxonomy" id="77094"/>
    <lineage>
        <taxon>Bacteria</taxon>
        <taxon>Bacillati</taxon>
        <taxon>Bacillota</taxon>
        <taxon>Clostridia</taxon>
        <taxon>Lachnospirales</taxon>
        <taxon>Lachnospiraceae</taxon>
        <taxon>Candidatus Epulonipiscium</taxon>
    </lineage>
</organism>
<name>A0ACC8XCH1_9FIRM</name>
<sequence>KKKVENRNESAAEKEKAEDSNESATEKEKVEDRSESTTEKEKVEDRSESTTEKEKAENSNESTTEKEKVENSNESTTEKEKVEDRSESTTEKEKAEDRNESVIEKEKVENRHESATEKEKFKPIVLNGKEIVPTEFATVLDKRQFELEQERKEFERRQQKILEDLEIKKQAYDINKKNIEKTQEGIDINVQEQNIINSEIDYLDLKIIALEEEIQSIEYKINLKEIDIENAKLKLYEAEKEKLLHYEKVKDRMVRIYKNNRYNYMDLIFSSSSLLELLNRSYYIKIISKMDRTVLNELREKQKIVTKNKKQLDVELKEFEILRDDQLEKIRNLSSYMSDKMIKIEQLEISQSSLEDQLGALEIVSTELTQEIKSLIAQSEMRFDGAVFLWPVPGWTYVSSDYNPRENPILKIPEFHQGIDIPATYGTPVIATADGIVIIAGWVNGFGYTVMVDHGDGLTSLYGHNSTLDVRVGDKVEAGDRIAGIGSTGYSTGNHLHFEVREHGRHKNPWPYLGGKE</sequence>
<gene>
    <name evidence="1" type="ORF">AN396_06395</name>
</gene>
<keyword evidence="2" id="KW-1185">Reference proteome</keyword>
<proteinExistence type="predicted"/>
<accession>A0ACC8XCH1</accession>
<protein>
    <submittedName>
        <fullName evidence="1">Uncharacterized protein</fullName>
    </submittedName>
</protein>
<comment type="caution">
    <text evidence="1">The sequence shown here is derived from an EMBL/GenBank/DDBJ whole genome shotgun (WGS) entry which is preliminary data.</text>
</comment>
<evidence type="ECO:0000313" key="2">
    <source>
        <dbReference type="Proteomes" id="UP000188605"/>
    </source>
</evidence>
<dbReference type="EMBL" id="LJDB01000054">
    <property type="protein sequence ID" value="ONI40276.1"/>
    <property type="molecule type" value="Genomic_DNA"/>
</dbReference>
<feature type="non-terminal residue" evidence="1">
    <location>
        <position position="1"/>
    </location>
</feature>
<evidence type="ECO:0000313" key="1">
    <source>
        <dbReference type="EMBL" id="ONI40276.1"/>
    </source>
</evidence>
<dbReference type="Proteomes" id="UP000188605">
    <property type="component" value="Unassembled WGS sequence"/>
</dbReference>
<reference evidence="1" key="1">
    <citation type="submission" date="2016-08" db="EMBL/GenBank/DDBJ databases">
        <authorList>
            <person name="Ngugi D.K."/>
            <person name="Miyake S."/>
            <person name="Stingl U."/>
        </authorList>
    </citation>
    <scope>NUCLEOTIDE SEQUENCE</scope>
    <source>
        <strain evidence="1">SCG-B11WGA-EpuloA1</strain>
    </source>
</reference>